<protein>
    <submittedName>
        <fullName evidence="1">Uncharacterized protein</fullName>
    </submittedName>
</protein>
<dbReference type="HOGENOM" id="CLU_2643457_0_0_1"/>
<reference evidence="2" key="1">
    <citation type="journal article" date="2010" name="Genome Biol.">
        <title>Genome sequence of the necrotrophic plant pathogen Pythium ultimum reveals original pathogenicity mechanisms and effector repertoire.</title>
        <authorList>
            <person name="Levesque C.A."/>
            <person name="Brouwer H."/>
            <person name="Cano L."/>
            <person name="Hamilton J.P."/>
            <person name="Holt C."/>
            <person name="Huitema E."/>
            <person name="Raffaele S."/>
            <person name="Robideau G.P."/>
            <person name="Thines M."/>
            <person name="Win J."/>
            <person name="Zerillo M.M."/>
            <person name="Beakes G.W."/>
            <person name="Boore J.L."/>
            <person name="Busam D."/>
            <person name="Dumas B."/>
            <person name="Ferriera S."/>
            <person name="Fuerstenberg S.I."/>
            <person name="Gachon C.M."/>
            <person name="Gaulin E."/>
            <person name="Govers F."/>
            <person name="Grenville-Briggs L."/>
            <person name="Horner N."/>
            <person name="Hostetler J."/>
            <person name="Jiang R.H."/>
            <person name="Johnson J."/>
            <person name="Krajaejun T."/>
            <person name="Lin H."/>
            <person name="Meijer H.J."/>
            <person name="Moore B."/>
            <person name="Morris P."/>
            <person name="Phuntmart V."/>
            <person name="Puiu D."/>
            <person name="Shetty J."/>
            <person name="Stajich J.E."/>
            <person name="Tripathy S."/>
            <person name="Wawra S."/>
            <person name="van West P."/>
            <person name="Whitty B.R."/>
            <person name="Coutinho P.M."/>
            <person name="Henrissat B."/>
            <person name="Martin F."/>
            <person name="Thomas P.D."/>
            <person name="Tyler B.M."/>
            <person name="De Vries R.P."/>
            <person name="Kamoun S."/>
            <person name="Yandell M."/>
            <person name="Tisserat N."/>
            <person name="Buell C.R."/>
        </authorList>
    </citation>
    <scope>NUCLEOTIDE SEQUENCE</scope>
    <source>
        <strain evidence="2">DAOM:BR144</strain>
    </source>
</reference>
<name>K3XCE4_GLOUD</name>
<evidence type="ECO:0000313" key="1">
    <source>
        <dbReference type="EnsemblProtists" id="PYU1_T014893"/>
    </source>
</evidence>
<sequence length="77" mass="8645">MWKRSKPLPSPQINVEKTHDIYTKFLPYVSSEFASAPICIAPTAEEFAQAKQKKRSRAVIVTEKLAARRKVSQSGVV</sequence>
<dbReference type="InParanoid" id="K3XCE4"/>
<dbReference type="Proteomes" id="UP000019132">
    <property type="component" value="Unassembled WGS sequence"/>
</dbReference>
<reference evidence="2" key="2">
    <citation type="submission" date="2010-04" db="EMBL/GenBank/DDBJ databases">
        <authorList>
            <person name="Buell R."/>
            <person name="Hamilton J."/>
            <person name="Hostetler J."/>
        </authorList>
    </citation>
    <scope>NUCLEOTIDE SEQUENCE [LARGE SCALE GENOMIC DNA]</scope>
    <source>
        <strain evidence="2">DAOM:BR144</strain>
    </source>
</reference>
<proteinExistence type="predicted"/>
<accession>K3XCE4</accession>
<evidence type="ECO:0000313" key="2">
    <source>
        <dbReference type="Proteomes" id="UP000019132"/>
    </source>
</evidence>
<dbReference type="EnsemblProtists" id="PYU1_T014893">
    <property type="protein sequence ID" value="PYU1_T014893"/>
    <property type="gene ID" value="PYU1_G014862"/>
</dbReference>
<reference evidence="1" key="3">
    <citation type="submission" date="2015-02" db="UniProtKB">
        <authorList>
            <consortium name="EnsemblProtists"/>
        </authorList>
    </citation>
    <scope>IDENTIFICATION</scope>
    <source>
        <strain evidence="1">DAOM BR144</strain>
    </source>
</reference>
<dbReference type="AlphaFoldDB" id="K3XCE4"/>
<dbReference type="VEuPathDB" id="FungiDB:PYU1_G014862"/>
<keyword evidence="2" id="KW-1185">Reference proteome</keyword>
<organism evidence="1 2">
    <name type="scientific">Globisporangium ultimum (strain ATCC 200006 / CBS 805.95 / DAOM BR144)</name>
    <name type="common">Pythium ultimum</name>
    <dbReference type="NCBI Taxonomy" id="431595"/>
    <lineage>
        <taxon>Eukaryota</taxon>
        <taxon>Sar</taxon>
        <taxon>Stramenopiles</taxon>
        <taxon>Oomycota</taxon>
        <taxon>Peronosporomycetes</taxon>
        <taxon>Pythiales</taxon>
        <taxon>Pythiaceae</taxon>
        <taxon>Globisporangium</taxon>
    </lineage>
</organism>
<dbReference type="EMBL" id="ADOS01001567">
    <property type="status" value="NOT_ANNOTATED_CDS"/>
    <property type="molecule type" value="Genomic_DNA"/>
</dbReference>